<dbReference type="CDD" id="cd14066">
    <property type="entry name" value="STKc_IRAK"/>
    <property type="match status" value="1"/>
</dbReference>
<dbReference type="Gramene" id="Vitis18g01429.t01">
    <property type="protein sequence ID" value="Vitis18g01429.t01.CDS"/>
    <property type="gene ID" value="Vitis18g01429"/>
</dbReference>
<evidence type="ECO:0000256" key="17">
    <source>
        <dbReference type="ARBA" id="ARBA00023180"/>
    </source>
</evidence>
<feature type="signal peptide" evidence="21">
    <location>
        <begin position="1"/>
        <end position="21"/>
    </location>
</feature>
<evidence type="ECO:0000256" key="21">
    <source>
        <dbReference type="SAM" id="SignalP"/>
    </source>
</evidence>
<comment type="subcellular location">
    <subcellularLocation>
        <location evidence="1">Cell membrane</location>
        <topology evidence="1">Single-pass type I membrane protein</topology>
    </subcellularLocation>
</comment>
<evidence type="ECO:0000313" key="24">
    <source>
        <dbReference type="Proteomes" id="UP000288805"/>
    </source>
</evidence>
<evidence type="ECO:0000256" key="15">
    <source>
        <dbReference type="ARBA" id="ARBA00023136"/>
    </source>
</evidence>
<keyword evidence="17" id="KW-0325">Glycoprotein</keyword>
<keyword evidence="15 20" id="KW-0472">Membrane</keyword>
<dbReference type="PROSITE" id="PS50011">
    <property type="entry name" value="PROTEIN_KINASE_DOM"/>
    <property type="match status" value="1"/>
</dbReference>
<keyword evidence="10 23" id="KW-0430">Lectin</keyword>
<evidence type="ECO:0000256" key="18">
    <source>
        <dbReference type="PROSITE-ProRule" id="PRU10141"/>
    </source>
</evidence>
<dbReference type="Pfam" id="PF00139">
    <property type="entry name" value="Lectin_legB"/>
    <property type="match status" value="1"/>
</dbReference>
<dbReference type="FunFam" id="1.10.510.10:FF:000342">
    <property type="entry name" value="L-type lectin-domain containing receptor kinase VIII.1"/>
    <property type="match status" value="1"/>
</dbReference>
<dbReference type="SMR" id="A0A438CMJ5"/>
<keyword evidence="14 20" id="KW-1133">Transmembrane helix</keyword>
<feature type="transmembrane region" description="Helical" evidence="20">
    <location>
        <begin position="311"/>
        <end position="336"/>
    </location>
</feature>
<evidence type="ECO:0000313" key="23">
    <source>
        <dbReference type="EMBL" id="RVW24440.1"/>
    </source>
</evidence>
<accession>A0A438CMJ5</accession>
<dbReference type="Gene3D" id="1.10.510.10">
    <property type="entry name" value="Transferase(Phosphotransferase) domain 1"/>
    <property type="match status" value="1"/>
</dbReference>
<evidence type="ECO:0000256" key="10">
    <source>
        <dbReference type="ARBA" id="ARBA00022734"/>
    </source>
</evidence>
<dbReference type="InterPro" id="IPR000719">
    <property type="entry name" value="Prot_kinase_dom"/>
</dbReference>
<evidence type="ECO:0000256" key="14">
    <source>
        <dbReference type="ARBA" id="ARBA00022989"/>
    </source>
</evidence>
<dbReference type="SUPFAM" id="SSF49899">
    <property type="entry name" value="Concanavalin A-like lectins/glucanases"/>
    <property type="match status" value="1"/>
</dbReference>
<dbReference type="SUPFAM" id="SSF56112">
    <property type="entry name" value="Protein kinase-like (PK-like)"/>
    <property type="match status" value="1"/>
</dbReference>
<dbReference type="PROSITE" id="PS00107">
    <property type="entry name" value="PROTEIN_KINASE_ATP"/>
    <property type="match status" value="1"/>
</dbReference>
<dbReference type="SMART" id="SM00220">
    <property type="entry name" value="S_TKc"/>
    <property type="match status" value="1"/>
</dbReference>
<dbReference type="AlphaFoldDB" id="A0A438CMJ5"/>
<protein>
    <recommendedName>
        <fullName evidence="4">non-specific serine/threonine protein kinase</fullName>
        <ecNumber evidence="4">2.7.11.1</ecNumber>
    </recommendedName>
</protein>
<dbReference type="PROSITE" id="PS00108">
    <property type="entry name" value="PROTEIN_KINASE_ST"/>
    <property type="match status" value="1"/>
</dbReference>
<dbReference type="GO" id="GO:0002229">
    <property type="term" value="P:defense response to oomycetes"/>
    <property type="evidence" value="ECO:0007669"/>
    <property type="project" value="EnsemblPlants"/>
</dbReference>
<dbReference type="GO" id="GO:0030246">
    <property type="term" value="F:carbohydrate binding"/>
    <property type="evidence" value="ECO:0007669"/>
    <property type="project" value="UniProtKB-KW"/>
</dbReference>
<evidence type="ECO:0000256" key="8">
    <source>
        <dbReference type="ARBA" id="ARBA00022692"/>
    </source>
</evidence>
<comment type="caution">
    <text evidence="23">The sequence shown here is derived from an EMBL/GenBank/DDBJ whole genome shotgun (WGS) entry which is preliminary data.</text>
</comment>
<evidence type="ECO:0000256" key="1">
    <source>
        <dbReference type="ARBA" id="ARBA00004251"/>
    </source>
</evidence>
<organism evidence="23 24">
    <name type="scientific">Vitis vinifera</name>
    <name type="common">Grape</name>
    <dbReference type="NCBI Taxonomy" id="29760"/>
    <lineage>
        <taxon>Eukaryota</taxon>
        <taxon>Viridiplantae</taxon>
        <taxon>Streptophyta</taxon>
        <taxon>Embryophyta</taxon>
        <taxon>Tracheophyta</taxon>
        <taxon>Spermatophyta</taxon>
        <taxon>Magnoliopsida</taxon>
        <taxon>eudicotyledons</taxon>
        <taxon>Gunneridae</taxon>
        <taxon>Pentapetalae</taxon>
        <taxon>rosids</taxon>
        <taxon>Vitales</taxon>
        <taxon>Vitaceae</taxon>
        <taxon>Viteae</taxon>
        <taxon>Vitis</taxon>
    </lineage>
</organism>
<proteinExistence type="inferred from homology"/>
<sequence>MSSSVVLLWVPFFFFVSFILASLSAPFLPADNVTLFGDAFFINNSISLTKELNCFSSSSTPTAAAAIAASSSSSSSGVGRALYVHPIRFLDSRTNTPASFSSRFSFSIIPSPLCRFGDGMAFLITSNGGYFSLSDGYLGLPEPLSTQDSFVAIEFDTSFNPSLGDINGNHVGIDVNTIVSFASVDSVSQGIDLKSGKEMTAWIEYRDAEKIIRVWVGNSPVRPPRPLLVAQIDLSRHFKEFMHVGFSASNGPGSAGHIVNRWRFKTFGFIPSAIPMDAAEDGDCFMCAPENSNAKRNPFDLHIGSLEIKEMALGLGGLTAVVLAMIVILIIIFCLIRKKRLGIRRSQEDQSCRIQTAPMRFSLAEINSATMGFNKKRIIGEGASSTVYQGFLPSVGAVAVKRFTQTNRIDYCSDPFTNEFVTVGDCLRHANLVQLIGWCCEGNEFLLIYEYLPNGSLDKVLHKNIKSGSSLTWEQRLNIVLGVASALTYLHEECERQIIHRDVKASNIMLDSEFNAKLGDFGLAEIYEHSSITREATIPAGTMGYLAPEYVCYGVPTEKTDVYSFGVVMLELATGRKPVDDDRSVLLDWVWDLREKGTLMLAADFRLMGRFNRVEMERMLMVGLSCAHPNHKKRPTVKKAARILRGEAPLPTLPARKPTPRPQHSLPEASQRIMDLGGDDENPSLDDAPWMTPRSHFG</sequence>
<evidence type="ECO:0000256" key="7">
    <source>
        <dbReference type="ARBA" id="ARBA00022679"/>
    </source>
</evidence>
<comment type="similarity">
    <text evidence="2">In the N-terminal section; belongs to the leguminous lectin family.</text>
</comment>
<dbReference type="FunFam" id="3.30.200.20:FF:000810">
    <property type="entry name" value="L-type lectin-domain containing receptor kinase S.6"/>
    <property type="match status" value="1"/>
</dbReference>
<gene>
    <name evidence="23" type="primary">LECRKS6_1</name>
    <name evidence="23" type="ORF">CK203_093220</name>
</gene>
<dbReference type="Gene3D" id="2.60.120.200">
    <property type="match status" value="1"/>
</dbReference>
<dbReference type="EC" id="2.7.11.1" evidence="4"/>
<evidence type="ECO:0000259" key="22">
    <source>
        <dbReference type="PROSITE" id="PS50011"/>
    </source>
</evidence>
<comment type="similarity">
    <text evidence="3">In the C-terminal section; belongs to the protein kinase superfamily. Ser/Thr protein kinase family.</text>
</comment>
<keyword evidence="8 20" id="KW-0812">Transmembrane</keyword>
<dbReference type="GO" id="GO:0042742">
    <property type="term" value="P:defense response to bacterium"/>
    <property type="evidence" value="ECO:0007669"/>
    <property type="project" value="EnsemblPlants"/>
</dbReference>
<reference evidence="23 24" key="1">
    <citation type="journal article" date="2018" name="PLoS Genet.">
        <title>Population sequencing reveals clonal diversity and ancestral inbreeding in the grapevine cultivar Chardonnay.</title>
        <authorList>
            <person name="Roach M.J."/>
            <person name="Johnson D.L."/>
            <person name="Bohlmann J."/>
            <person name="van Vuuren H.J."/>
            <person name="Jones S.J."/>
            <person name="Pretorius I.S."/>
            <person name="Schmidt S.A."/>
            <person name="Borneman A.R."/>
        </authorList>
    </citation>
    <scope>NUCLEOTIDE SEQUENCE [LARGE SCALE GENOMIC DNA]</scope>
    <source>
        <strain evidence="24">cv. Chardonnay</strain>
        <tissue evidence="23">Leaf</tissue>
    </source>
</reference>
<feature type="chain" id="PRO_5019359690" description="non-specific serine/threonine protein kinase" evidence="21">
    <location>
        <begin position="22"/>
        <end position="698"/>
    </location>
</feature>
<dbReference type="GO" id="GO:0004674">
    <property type="term" value="F:protein serine/threonine kinase activity"/>
    <property type="evidence" value="ECO:0007669"/>
    <property type="project" value="UniProtKB-KW"/>
</dbReference>
<name>A0A438CMJ5_VITVI</name>
<dbReference type="InterPro" id="IPR008271">
    <property type="entry name" value="Ser/Thr_kinase_AS"/>
</dbReference>
<evidence type="ECO:0000256" key="6">
    <source>
        <dbReference type="ARBA" id="ARBA00022527"/>
    </source>
</evidence>
<evidence type="ECO:0000256" key="5">
    <source>
        <dbReference type="ARBA" id="ARBA00022475"/>
    </source>
</evidence>
<evidence type="ECO:0000256" key="16">
    <source>
        <dbReference type="ARBA" id="ARBA00023170"/>
    </source>
</evidence>
<evidence type="ECO:0000256" key="12">
    <source>
        <dbReference type="ARBA" id="ARBA00022777"/>
    </source>
</evidence>
<evidence type="ECO:0000256" key="4">
    <source>
        <dbReference type="ARBA" id="ARBA00012513"/>
    </source>
</evidence>
<dbReference type="InterPro" id="IPR013320">
    <property type="entry name" value="ConA-like_dom_sf"/>
</dbReference>
<keyword evidence="16 23" id="KW-0675">Receptor</keyword>
<keyword evidence="7" id="KW-0808">Transferase</keyword>
<keyword evidence="13 18" id="KW-0067">ATP-binding</keyword>
<dbReference type="InterPro" id="IPR011009">
    <property type="entry name" value="Kinase-like_dom_sf"/>
</dbReference>
<dbReference type="InterPro" id="IPR001220">
    <property type="entry name" value="Legume_lectin_dom"/>
</dbReference>
<feature type="domain" description="Protein kinase" evidence="22">
    <location>
        <begin position="373"/>
        <end position="653"/>
    </location>
</feature>
<keyword evidence="9 21" id="KW-0732">Signal</keyword>
<feature type="region of interest" description="Disordered" evidence="19">
    <location>
        <begin position="647"/>
        <end position="698"/>
    </location>
</feature>
<dbReference type="GO" id="GO:0005886">
    <property type="term" value="C:plasma membrane"/>
    <property type="evidence" value="ECO:0007669"/>
    <property type="project" value="UniProtKB-SubCell"/>
</dbReference>
<evidence type="ECO:0000256" key="9">
    <source>
        <dbReference type="ARBA" id="ARBA00022729"/>
    </source>
</evidence>
<evidence type="ECO:0000256" key="19">
    <source>
        <dbReference type="SAM" id="MobiDB-lite"/>
    </source>
</evidence>
<evidence type="ECO:0000256" key="13">
    <source>
        <dbReference type="ARBA" id="ARBA00022840"/>
    </source>
</evidence>
<dbReference type="GO" id="GO:0005524">
    <property type="term" value="F:ATP binding"/>
    <property type="evidence" value="ECO:0007669"/>
    <property type="project" value="UniProtKB-UniRule"/>
</dbReference>
<keyword evidence="11 18" id="KW-0547">Nucleotide-binding</keyword>
<evidence type="ECO:0000256" key="11">
    <source>
        <dbReference type="ARBA" id="ARBA00022741"/>
    </source>
</evidence>
<dbReference type="OrthoDB" id="1856421at2759"/>
<dbReference type="InterPro" id="IPR050528">
    <property type="entry name" value="L-type_Lectin-RKs"/>
</dbReference>
<dbReference type="EMBL" id="QGNW01002173">
    <property type="protein sequence ID" value="RVW24440.1"/>
    <property type="molecule type" value="Genomic_DNA"/>
</dbReference>
<dbReference type="Gene3D" id="3.30.200.20">
    <property type="entry name" value="Phosphorylase Kinase, domain 1"/>
    <property type="match status" value="1"/>
</dbReference>
<dbReference type="Pfam" id="PF00069">
    <property type="entry name" value="Pkinase"/>
    <property type="match status" value="1"/>
</dbReference>
<keyword evidence="6" id="KW-0723">Serine/threonine-protein kinase</keyword>
<keyword evidence="12 23" id="KW-0418">Kinase</keyword>
<evidence type="ECO:0000256" key="20">
    <source>
        <dbReference type="SAM" id="Phobius"/>
    </source>
</evidence>
<dbReference type="PANTHER" id="PTHR27007">
    <property type="match status" value="1"/>
</dbReference>
<dbReference type="CDD" id="cd06899">
    <property type="entry name" value="lectin_legume_LecRK_Arcelin_ConA"/>
    <property type="match status" value="1"/>
</dbReference>
<dbReference type="KEGG" id="vvi:100242826"/>
<evidence type="ECO:0000256" key="2">
    <source>
        <dbReference type="ARBA" id="ARBA00008536"/>
    </source>
</evidence>
<evidence type="ECO:0000256" key="3">
    <source>
        <dbReference type="ARBA" id="ARBA00010217"/>
    </source>
</evidence>
<keyword evidence="5" id="KW-1003">Cell membrane</keyword>
<feature type="binding site" evidence="18">
    <location>
        <position position="401"/>
    </location>
    <ligand>
        <name>ATP</name>
        <dbReference type="ChEBI" id="CHEBI:30616"/>
    </ligand>
</feature>
<dbReference type="Proteomes" id="UP000288805">
    <property type="component" value="Unassembled WGS sequence"/>
</dbReference>
<dbReference type="InterPro" id="IPR017441">
    <property type="entry name" value="Protein_kinase_ATP_BS"/>
</dbReference>